<keyword evidence="3" id="KW-1185">Reference proteome</keyword>
<protein>
    <submittedName>
        <fullName evidence="2">Uncharacterized protein</fullName>
    </submittedName>
</protein>
<organism evidence="2 3">
    <name type="scientific">Coprinellus micaceus</name>
    <name type="common">Glistening ink-cap mushroom</name>
    <name type="synonym">Coprinus micaceus</name>
    <dbReference type="NCBI Taxonomy" id="71717"/>
    <lineage>
        <taxon>Eukaryota</taxon>
        <taxon>Fungi</taxon>
        <taxon>Dikarya</taxon>
        <taxon>Basidiomycota</taxon>
        <taxon>Agaricomycotina</taxon>
        <taxon>Agaricomycetes</taxon>
        <taxon>Agaricomycetidae</taxon>
        <taxon>Agaricales</taxon>
        <taxon>Agaricineae</taxon>
        <taxon>Psathyrellaceae</taxon>
        <taxon>Coprinellus</taxon>
    </lineage>
</organism>
<comment type="caution">
    <text evidence="2">The sequence shown here is derived from an EMBL/GenBank/DDBJ whole genome shotgun (WGS) entry which is preliminary data.</text>
</comment>
<evidence type="ECO:0000256" key="1">
    <source>
        <dbReference type="SAM" id="MobiDB-lite"/>
    </source>
</evidence>
<sequence length="304" mass="32673">MSGSSSCASSTASTPTRLNKPLPKATKLTIKIPTVPVMVTASPLSPSWRVIEPRPQDEDEFRPPGLMCYPSAPSKARGVHGPTQPRQPLASVTRPNGVVDPDIAHSSRDKDEVQSGIPGQIGKVSTSSRKGASRRKPYDPTGAPPPLKDALIVECAGDGQLDLVPINPTAPTSPRASIPSPPAPSNADVPLLSSVPLQIPRVHPPTPDLALAWASVPASLPIPVPSQATPLPFPRSYADLPQWQRISQLRNDYASNAFNAKAHSLEIHARDYRAGLLLLSLLDVLRDRQRYIDECRHDIRTDGM</sequence>
<dbReference type="EMBL" id="QPFP01000009">
    <property type="protein sequence ID" value="TEB34768.1"/>
    <property type="molecule type" value="Genomic_DNA"/>
</dbReference>
<feature type="compositionally biased region" description="Basic and acidic residues" evidence="1">
    <location>
        <begin position="102"/>
        <end position="113"/>
    </location>
</feature>
<feature type="compositionally biased region" description="Low complexity" evidence="1">
    <location>
        <begin position="1"/>
        <end position="14"/>
    </location>
</feature>
<dbReference type="AlphaFoldDB" id="A0A4Y7TLF4"/>
<feature type="compositionally biased region" description="Low complexity" evidence="1">
    <location>
        <begin position="169"/>
        <end position="178"/>
    </location>
</feature>
<gene>
    <name evidence="2" type="ORF">FA13DRAFT_1789169</name>
</gene>
<evidence type="ECO:0000313" key="3">
    <source>
        <dbReference type="Proteomes" id="UP000298030"/>
    </source>
</evidence>
<feature type="region of interest" description="Disordered" evidence="1">
    <location>
        <begin position="166"/>
        <end position="187"/>
    </location>
</feature>
<feature type="region of interest" description="Disordered" evidence="1">
    <location>
        <begin position="1"/>
        <end position="27"/>
    </location>
</feature>
<evidence type="ECO:0000313" key="2">
    <source>
        <dbReference type="EMBL" id="TEB34768.1"/>
    </source>
</evidence>
<dbReference type="Proteomes" id="UP000298030">
    <property type="component" value="Unassembled WGS sequence"/>
</dbReference>
<reference evidence="2 3" key="1">
    <citation type="journal article" date="2019" name="Nat. Ecol. Evol.">
        <title>Megaphylogeny resolves global patterns of mushroom evolution.</title>
        <authorList>
            <person name="Varga T."/>
            <person name="Krizsan K."/>
            <person name="Foldi C."/>
            <person name="Dima B."/>
            <person name="Sanchez-Garcia M."/>
            <person name="Sanchez-Ramirez S."/>
            <person name="Szollosi G.J."/>
            <person name="Szarkandi J.G."/>
            <person name="Papp V."/>
            <person name="Albert L."/>
            <person name="Andreopoulos W."/>
            <person name="Angelini C."/>
            <person name="Antonin V."/>
            <person name="Barry K.W."/>
            <person name="Bougher N.L."/>
            <person name="Buchanan P."/>
            <person name="Buyck B."/>
            <person name="Bense V."/>
            <person name="Catcheside P."/>
            <person name="Chovatia M."/>
            <person name="Cooper J."/>
            <person name="Damon W."/>
            <person name="Desjardin D."/>
            <person name="Finy P."/>
            <person name="Geml J."/>
            <person name="Haridas S."/>
            <person name="Hughes K."/>
            <person name="Justo A."/>
            <person name="Karasinski D."/>
            <person name="Kautmanova I."/>
            <person name="Kiss B."/>
            <person name="Kocsube S."/>
            <person name="Kotiranta H."/>
            <person name="LaButti K.M."/>
            <person name="Lechner B.E."/>
            <person name="Liimatainen K."/>
            <person name="Lipzen A."/>
            <person name="Lukacs Z."/>
            <person name="Mihaltcheva S."/>
            <person name="Morgado L.N."/>
            <person name="Niskanen T."/>
            <person name="Noordeloos M.E."/>
            <person name="Ohm R.A."/>
            <person name="Ortiz-Santana B."/>
            <person name="Ovrebo C."/>
            <person name="Racz N."/>
            <person name="Riley R."/>
            <person name="Savchenko A."/>
            <person name="Shiryaev A."/>
            <person name="Soop K."/>
            <person name="Spirin V."/>
            <person name="Szebenyi C."/>
            <person name="Tomsovsky M."/>
            <person name="Tulloss R.E."/>
            <person name="Uehling J."/>
            <person name="Grigoriev I.V."/>
            <person name="Vagvolgyi C."/>
            <person name="Papp T."/>
            <person name="Martin F.M."/>
            <person name="Miettinen O."/>
            <person name="Hibbett D.S."/>
            <person name="Nagy L.G."/>
        </authorList>
    </citation>
    <scope>NUCLEOTIDE SEQUENCE [LARGE SCALE GENOMIC DNA]</scope>
    <source>
        <strain evidence="2 3">FP101781</strain>
    </source>
</reference>
<proteinExistence type="predicted"/>
<name>A0A4Y7TLF4_COPMI</name>
<feature type="region of interest" description="Disordered" evidence="1">
    <location>
        <begin position="48"/>
        <end position="147"/>
    </location>
</feature>
<accession>A0A4Y7TLF4</accession>
<dbReference type="OrthoDB" id="10647762at2759"/>